<dbReference type="Proteomes" id="UP001596067">
    <property type="component" value="Unassembled WGS sequence"/>
</dbReference>
<protein>
    <submittedName>
        <fullName evidence="1">DUF2993 domain-containing protein</fullName>
    </submittedName>
</protein>
<evidence type="ECO:0000313" key="1">
    <source>
        <dbReference type="EMBL" id="MFC5890076.1"/>
    </source>
</evidence>
<sequence length="238" mass="24152">MRGWLKATIVVGVLCGLLAGADRIAVGVAEDEAADQLLKSGRMSKRPDVSIEGFPFLTQALSMKLDDVRISADGLTVGDGSRQVALHSFKAELSGVEVSGSMTSATVDHGSGTGLITYADLSQLLPPASQLVPSAGKLPIGGSTRLSLSYGGPGKIKASLGPLPVGEGVLHSQGNTVTADGFKLSGMAGMLAGLSNQQIEPISFTLSALPAGLNLAGVSPQEDGLRLSFDGKGVKLIG</sequence>
<evidence type="ECO:0000313" key="2">
    <source>
        <dbReference type="Proteomes" id="UP001596067"/>
    </source>
</evidence>
<dbReference type="InterPro" id="IPR021373">
    <property type="entry name" value="DUF2993"/>
</dbReference>
<dbReference type="EMBL" id="JBHSOD010000071">
    <property type="protein sequence ID" value="MFC5890076.1"/>
    <property type="molecule type" value="Genomic_DNA"/>
</dbReference>
<name>A0ABW1F9U2_9ACTN</name>
<dbReference type="Pfam" id="PF11209">
    <property type="entry name" value="LmeA"/>
    <property type="match status" value="1"/>
</dbReference>
<keyword evidence="2" id="KW-1185">Reference proteome</keyword>
<dbReference type="RefSeq" id="WP_313765046.1">
    <property type="nucleotide sequence ID" value="NZ_BAAAVH010000131.1"/>
</dbReference>
<accession>A0ABW1F9U2</accession>
<gene>
    <name evidence="1" type="ORF">ACFP0N_34440</name>
</gene>
<proteinExistence type="predicted"/>
<comment type="caution">
    <text evidence="1">The sequence shown here is derived from an EMBL/GenBank/DDBJ whole genome shotgun (WGS) entry which is preliminary data.</text>
</comment>
<reference evidence="2" key="1">
    <citation type="journal article" date="2019" name="Int. J. Syst. Evol. Microbiol.">
        <title>The Global Catalogue of Microorganisms (GCM) 10K type strain sequencing project: providing services to taxonomists for standard genome sequencing and annotation.</title>
        <authorList>
            <consortium name="The Broad Institute Genomics Platform"/>
            <consortium name="The Broad Institute Genome Sequencing Center for Infectious Disease"/>
            <person name="Wu L."/>
            <person name="Ma J."/>
        </authorList>
    </citation>
    <scope>NUCLEOTIDE SEQUENCE [LARGE SCALE GENOMIC DNA]</scope>
    <source>
        <strain evidence="2">CGMCC 4.1469</strain>
    </source>
</reference>
<organism evidence="1 2">
    <name type="scientific">Kitasatospora aburaviensis</name>
    <dbReference type="NCBI Taxonomy" id="67265"/>
    <lineage>
        <taxon>Bacteria</taxon>
        <taxon>Bacillati</taxon>
        <taxon>Actinomycetota</taxon>
        <taxon>Actinomycetes</taxon>
        <taxon>Kitasatosporales</taxon>
        <taxon>Streptomycetaceae</taxon>
        <taxon>Kitasatospora</taxon>
    </lineage>
</organism>